<dbReference type="InterPro" id="IPR036396">
    <property type="entry name" value="Cyt_P450_sf"/>
</dbReference>
<sequence length="162" mass="18274">MTEFVPNASSLAYAGGVPLAFVLACIIINVLWLQLPRPKSEPPVVFHWLPFVGNAISYGMNPFNFYSRCREKYGDIFTFVLFGRKMTVYLGVTGNDFVLNGKLQELNAEEIYSPLTTPVFGSDIIYDCPNSKLMEQKKFVKFGLTQKALDSYVPLIEKEVID</sequence>
<keyword evidence="7" id="KW-1133">Transmembrane helix</keyword>
<evidence type="ECO:0000256" key="6">
    <source>
        <dbReference type="ARBA" id="ARBA00023033"/>
    </source>
</evidence>
<dbReference type="PRINTS" id="PR00465">
    <property type="entry name" value="EP450IV"/>
</dbReference>
<keyword evidence="5" id="KW-0408">Iron</keyword>
<dbReference type="PANTHER" id="PTHR24304">
    <property type="entry name" value="CYTOCHROME P450 FAMILY 7"/>
    <property type="match status" value="1"/>
</dbReference>
<dbReference type="GO" id="GO:0005506">
    <property type="term" value="F:iron ion binding"/>
    <property type="evidence" value="ECO:0007669"/>
    <property type="project" value="InterPro"/>
</dbReference>
<accession>A0A2N6NVJ3</accession>
<feature type="transmembrane region" description="Helical" evidence="7">
    <location>
        <begin position="12"/>
        <end position="33"/>
    </location>
</feature>
<name>A0A2N6NVJ3_BEABA</name>
<evidence type="ECO:0000256" key="1">
    <source>
        <dbReference type="ARBA" id="ARBA00001971"/>
    </source>
</evidence>
<proteinExistence type="inferred from homology"/>
<dbReference type="OMA" id="MTEFVPN"/>
<dbReference type="Proteomes" id="UP000235728">
    <property type="component" value="Unassembled WGS sequence"/>
</dbReference>
<protein>
    <submittedName>
        <fullName evidence="8">Eburicol 14-alpha-demethylase</fullName>
    </submittedName>
</protein>
<keyword evidence="8" id="KW-0808">Transferase</keyword>
<evidence type="ECO:0000256" key="2">
    <source>
        <dbReference type="ARBA" id="ARBA00010617"/>
    </source>
</evidence>
<dbReference type="GO" id="GO:0032259">
    <property type="term" value="P:methylation"/>
    <property type="evidence" value="ECO:0007669"/>
    <property type="project" value="UniProtKB-KW"/>
</dbReference>
<evidence type="ECO:0000313" key="9">
    <source>
        <dbReference type="Proteomes" id="UP000235728"/>
    </source>
</evidence>
<dbReference type="SUPFAM" id="SSF48264">
    <property type="entry name" value="Cytochrome P450"/>
    <property type="match status" value="1"/>
</dbReference>
<comment type="caution">
    <text evidence="8">The sequence shown here is derived from an EMBL/GenBank/DDBJ whole genome shotgun (WGS) entry which is preliminary data.</text>
</comment>
<dbReference type="InterPro" id="IPR002403">
    <property type="entry name" value="Cyt_P450_E_grp-IV"/>
</dbReference>
<dbReference type="Gene3D" id="1.10.630.10">
    <property type="entry name" value="Cytochrome P450"/>
    <property type="match status" value="1"/>
</dbReference>
<dbReference type="GO" id="GO:0008168">
    <property type="term" value="F:methyltransferase activity"/>
    <property type="evidence" value="ECO:0007669"/>
    <property type="project" value="UniProtKB-KW"/>
</dbReference>
<dbReference type="GO" id="GO:0016705">
    <property type="term" value="F:oxidoreductase activity, acting on paired donors, with incorporation or reduction of molecular oxygen"/>
    <property type="evidence" value="ECO:0007669"/>
    <property type="project" value="InterPro"/>
</dbReference>
<organism evidence="8 9">
    <name type="scientific">Beauveria bassiana</name>
    <name type="common">White muscardine disease fungus</name>
    <name type="synonym">Tritirachium shiotae</name>
    <dbReference type="NCBI Taxonomy" id="176275"/>
    <lineage>
        <taxon>Eukaryota</taxon>
        <taxon>Fungi</taxon>
        <taxon>Dikarya</taxon>
        <taxon>Ascomycota</taxon>
        <taxon>Pezizomycotina</taxon>
        <taxon>Sordariomycetes</taxon>
        <taxon>Hypocreomycetidae</taxon>
        <taxon>Hypocreales</taxon>
        <taxon>Cordycipitaceae</taxon>
        <taxon>Beauveria</taxon>
    </lineage>
</organism>
<evidence type="ECO:0000256" key="3">
    <source>
        <dbReference type="ARBA" id="ARBA00022617"/>
    </source>
</evidence>
<dbReference type="PANTHER" id="PTHR24304:SF2">
    <property type="entry name" value="24-HYDROXYCHOLESTEROL 7-ALPHA-HYDROXYLASE"/>
    <property type="match status" value="1"/>
</dbReference>
<keyword evidence="7" id="KW-0472">Membrane</keyword>
<dbReference type="Pfam" id="PF00067">
    <property type="entry name" value="p450"/>
    <property type="match status" value="1"/>
</dbReference>
<gene>
    <name evidence="8" type="primary">CYP51_0</name>
    <name evidence="8" type="ORF">BM221_003743</name>
</gene>
<keyword evidence="3" id="KW-0349">Heme</keyword>
<keyword evidence="6" id="KW-0560">Oxidoreductase</keyword>
<dbReference type="InterPro" id="IPR001128">
    <property type="entry name" value="Cyt_P450"/>
</dbReference>
<comment type="similarity">
    <text evidence="2">Belongs to the cytochrome P450 family.</text>
</comment>
<dbReference type="AlphaFoldDB" id="A0A2N6NVJ3"/>
<dbReference type="InterPro" id="IPR050529">
    <property type="entry name" value="CYP450_sterol_14alpha_dmase"/>
</dbReference>
<evidence type="ECO:0000313" key="8">
    <source>
        <dbReference type="EMBL" id="PMB71276.1"/>
    </source>
</evidence>
<reference evidence="8 9" key="1">
    <citation type="journal article" date="2016" name="Appl. Microbiol. Biotechnol.">
        <title>Characterization of T-DNA insertion mutants with decreased virulence in the entomopathogenic fungus Beauveria bassiana JEF-007.</title>
        <authorList>
            <person name="Kim S."/>
            <person name="Lee S.J."/>
            <person name="Nai Y.S."/>
            <person name="Yu J.S."/>
            <person name="Lee M.R."/>
            <person name="Yang Y.T."/>
            <person name="Kim J.S."/>
        </authorList>
    </citation>
    <scope>NUCLEOTIDE SEQUENCE [LARGE SCALE GENOMIC DNA]</scope>
    <source>
        <strain evidence="8 9">JEF-007</strain>
    </source>
</reference>
<dbReference type="EMBL" id="MRVG01000003">
    <property type="protein sequence ID" value="PMB71276.1"/>
    <property type="molecule type" value="Genomic_DNA"/>
</dbReference>
<keyword evidence="8" id="KW-0489">Methyltransferase</keyword>
<evidence type="ECO:0000256" key="7">
    <source>
        <dbReference type="SAM" id="Phobius"/>
    </source>
</evidence>
<dbReference type="GO" id="GO:0020037">
    <property type="term" value="F:heme binding"/>
    <property type="evidence" value="ECO:0007669"/>
    <property type="project" value="InterPro"/>
</dbReference>
<keyword evidence="6" id="KW-0503">Monooxygenase</keyword>
<evidence type="ECO:0000256" key="5">
    <source>
        <dbReference type="ARBA" id="ARBA00023004"/>
    </source>
</evidence>
<evidence type="ECO:0000256" key="4">
    <source>
        <dbReference type="ARBA" id="ARBA00022723"/>
    </source>
</evidence>
<dbReference type="GO" id="GO:0004497">
    <property type="term" value="F:monooxygenase activity"/>
    <property type="evidence" value="ECO:0007669"/>
    <property type="project" value="UniProtKB-KW"/>
</dbReference>
<comment type="cofactor">
    <cofactor evidence="1">
        <name>heme</name>
        <dbReference type="ChEBI" id="CHEBI:30413"/>
    </cofactor>
</comment>
<keyword evidence="7" id="KW-0812">Transmembrane</keyword>
<keyword evidence="4" id="KW-0479">Metal-binding</keyword>